<sequence length="262" mass="30207">MAAKPISADTPQAQQAKKEILLIFDFDNTIIDKNTDSEIIKAQNLYGKCLSGKRYLKNDLGWAETMSLALADLHQNNISQKDIDKIIEDIPLTPGFETVFEFIRQNQEKCECIMLSHSNSYFIDLLVKKYSIGDCFDSIHTYEAEWMKDAPLLVKPYHPFLVNCQICPPDFCKGVFVETYREQTEWSRDMKWKNIFYVGDGAADFCAALSLQCHEHVLTRTGYSMHMRLLKDKGDKFKANMIEWNNGHDVEKILKSRIDDAI</sequence>
<dbReference type="GO" id="GO:0016791">
    <property type="term" value="F:phosphatase activity"/>
    <property type="evidence" value="ECO:0007669"/>
    <property type="project" value="InterPro"/>
</dbReference>
<feature type="binding site" evidence="7">
    <location>
        <position position="27"/>
    </location>
    <ligand>
        <name>Mg(2+)</name>
        <dbReference type="ChEBI" id="CHEBI:18420"/>
    </ligand>
</feature>
<evidence type="ECO:0000313" key="8">
    <source>
        <dbReference type="EnsemblMetazoa" id="CLYHEMP006459.5"/>
    </source>
</evidence>
<feature type="binding site" evidence="7">
    <location>
        <position position="25"/>
    </location>
    <ligand>
        <name>Mg(2+)</name>
        <dbReference type="ChEBI" id="CHEBI:18420"/>
    </ligand>
</feature>
<reference evidence="8" key="1">
    <citation type="submission" date="2021-01" db="UniProtKB">
        <authorList>
            <consortium name="EnsemblMetazoa"/>
        </authorList>
    </citation>
    <scope>IDENTIFICATION</scope>
</reference>
<dbReference type="Gene3D" id="3.40.50.1000">
    <property type="entry name" value="HAD superfamily/HAD-like"/>
    <property type="match status" value="1"/>
</dbReference>
<accession>A0A7M5U5G7</accession>
<comment type="cofactor">
    <cofactor evidence="1 7">
        <name>Mg(2+)</name>
        <dbReference type="ChEBI" id="CHEBI:18420"/>
    </cofactor>
</comment>
<dbReference type="PANTHER" id="PTHR20889">
    <property type="entry name" value="PHOSPHATASE, ORPHAN 1, 2"/>
    <property type="match status" value="1"/>
</dbReference>
<dbReference type="GeneID" id="136808846"/>
<keyword evidence="4" id="KW-0378">Hydrolase</keyword>
<feature type="active site" description="Proton donor" evidence="6">
    <location>
        <position position="27"/>
    </location>
</feature>
<dbReference type="InterPro" id="IPR006384">
    <property type="entry name" value="HAD_hydro_PyrdxlP_Pase-like"/>
</dbReference>
<proteinExistence type="inferred from homology"/>
<dbReference type="PIRSF" id="PIRSF031051">
    <property type="entry name" value="PyrdxlP_Pase_PHOSPHO2"/>
    <property type="match status" value="1"/>
</dbReference>
<keyword evidence="9" id="KW-1185">Reference proteome</keyword>
<evidence type="ECO:0000256" key="2">
    <source>
        <dbReference type="ARBA" id="ARBA00008541"/>
    </source>
</evidence>
<evidence type="ECO:0000256" key="7">
    <source>
        <dbReference type="PIRSR" id="PIRSR031051-3"/>
    </source>
</evidence>
<evidence type="ECO:0000256" key="1">
    <source>
        <dbReference type="ARBA" id="ARBA00001946"/>
    </source>
</evidence>
<dbReference type="InterPro" id="IPR023214">
    <property type="entry name" value="HAD_sf"/>
</dbReference>
<feature type="active site" description="Nucleophile" evidence="6">
    <location>
        <position position="25"/>
    </location>
</feature>
<keyword evidence="3 7" id="KW-0479">Metal-binding</keyword>
<dbReference type="OrthoDB" id="10267182at2759"/>
<protein>
    <recommendedName>
        <fullName evidence="10">Phosphatase</fullName>
    </recommendedName>
</protein>
<dbReference type="PANTHER" id="PTHR20889:SF12">
    <property type="entry name" value="LP01149P"/>
    <property type="match status" value="1"/>
</dbReference>
<evidence type="ECO:0000256" key="6">
    <source>
        <dbReference type="PIRSR" id="PIRSR031051-1"/>
    </source>
</evidence>
<dbReference type="RefSeq" id="XP_066921504.1">
    <property type="nucleotide sequence ID" value="XM_067065403.1"/>
</dbReference>
<dbReference type="SUPFAM" id="SSF56784">
    <property type="entry name" value="HAD-like"/>
    <property type="match status" value="1"/>
</dbReference>
<evidence type="ECO:0000256" key="5">
    <source>
        <dbReference type="ARBA" id="ARBA00022842"/>
    </source>
</evidence>
<evidence type="ECO:0000256" key="3">
    <source>
        <dbReference type="ARBA" id="ARBA00022723"/>
    </source>
</evidence>
<dbReference type="InterPro" id="IPR036412">
    <property type="entry name" value="HAD-like_sf"/>
</dbReference>
<dbReference type="EnsemblMetazoa" id="CLYHEMT006459.5">
    <property type="protein sequence ID" value="CLYHEMP006459.5"/>
    <property type="gene ID" value="CLYHEMG006459"/>
</dbReference>
<dbReference type="GO" id="GO:0046872">
    <property type="term" value="F:metal ion binding"/>
    <property type="evidence" value="ECO:0007669"/>
    <property type="project" value="UniProtKB-KW"/>
</dbReference>
<name>A0A7M5U5G7_9CNID</name>
<dbReference type="NCBIfam" id="TIGR01489">
    <property type="entry name" value="DKMTPPase-SF"/>
    <property type="match status" value="1"/>
</dbReference>
<organism evidence="8 9">
    <name type="scientific">Clytia hemisphaerica</name>
    <dbReference type="NCBI Taxonomy" id="252671"/>
    <lineage>
        <taxon>Eukaryota</taxon>
        <taxon>Metazoa</taxon>
        <taxon>Cnidaria</taxon>
        <taxon>Hydrozoa</taxon>
        <taxon>Hydroidolina</taxon>
        <taxon>Leptothecata</taxon>
        <taxon>Obeliida</taxon>
        <taxon>Clytiidae</taxon>
        <taxon>Clytia</taxon>
    </lineage>
</organism>
<feature type="binding site" evidence="7">
    <location>
        <position position="200"/>
    </location>
    <ligand>
        <name>Mg(2+)</name>
        <dbReference type="ChEBI" id="CHEBI:18420"/>
    </ligand>
</feature>
<evidence type="ECO:0000313" key="9">
    <source>
        <dbReference type="Proteomes" id="UP000594262"/>
    </source>
</evidence>
<dbReference type="Pfam" id="PF06888">
    <property type="entry name" value="Put_Phosphatase"/>
    <property type="match status" value="1"/>
</dbReference>
<keyword evidence="5 7" id="KW-0460">Magnesium</keyword>
<evidence type="ECO:0008006" key="10">
    <source>
        <dbReference type="Google" id="ProtNLM"/>
    </source>
</evidence>
<evidence type="ECO:0000256" key="4">
    <source>
        <dbReference type="ARBA" id="ARBA00022801"/>
    </source>
</evidence>
<dbReference type="Proteomes" id="UP000594262">
    <property type="component" value="Unplaced"/>
</dbReference>
<dbReference type="InterPro" id="IPR016965">
    <property type="entry name" value="Pase_PHOSPHO-typ"/>
</dbReference>
<dbReference type="AlphaFoldDB" id="A0A7M5U5G7"/>
<dbReference type="NCBIfam" id="TIGR01488">
    <property type="entry name" value="HAD-SF-IB"/>
    <property type="match status" value="1"/>
</dbReference>
<comment type="similarity">
    <text evidence="2">Belongs to the HAD-like hydrolase superfamily. PHOSPHO family.</text>
</comment>